<dbReference type="EMBL" id="ML976999">
    <property type="protein sequence ID" value="KAF1954334.1"/>
    <property type="molecule type" value="Genomic_DNA"/>
</dbReference>
<gene>
    <name evidence="3" type="ORF">CC80DRAFT_506365</name>
</gene>
<dbReference type="PRINTS" id="PR01217">
    <property type="entry name" value="PRICHEXTENSN"/>
</dbReference>
<accession>A0A6A5TQ22</accession>
<feature type="region of interest" description="Disordered" evidence="1">
    <location>
        <begin position="352"/>
        <end position="401"/>
    </location>
</feature>
<keyword evidence="2" id="KW-1133">Transmembrane helix</keyword>
<proteinExistence type="predicted"/>
<keyword evidence="4" id="KW-1185">Reference proteome</keyword>
<feature type="compositionally biased region" description="Low complexity" evidence="1">
    <location>
        <begin position="244"/>
        <end position="256"/>
    </location>
</feature>
<name>A0A6A5TQ22_9PLEO</name>
<feature type="compositionally biased region" description="Low complexity" evidence="1">
    <location>
        <begin position="360"/>
        <end position="373"/>
    </location>
</feature>
<evidence type="ECO:0000256" key="1">
    <source>
        <dbReference type="SAM" id="MobiDB-lite"/>
    </source>
</evidence>
<feature type="compositionally biased region" description="Pro residues" evidence="1">
    <location>
        <begin position="107"/>
        <end position="124"/>
    </location>
</feature>
<dbReference type="OrthoDB" id="3798694at2759"/>
<organism evidence="3 4">
    <name type="scientific">Byssothecium circinans</name>
    <dbReference type="NCBI Taxonomy" id="147558"/>
    <lineage>
        <taxon>Eukaryota</taxon>
        <taxon>Fungi</taxon>
        <taxon>Dikarya</taxon>
        <taxon>Ascomycota</taxon>
        <taxon>Pezizomycotina</taxon>
        <taxon>Dothideomycetes</taxon>
        <taxon>Pleosporomycetidae</taxon>
        <taxon>Pleosporales</taxon>
        <taxon>Massarineae</taxon>
        <taxon>Massarinaceae</taxon>
        <taxon>Byssothecium</taxon>
    </lineage>
</organism>
<feature type="compositionally biased region" description="Low complexity" evidence="1">
    <location>
        <begin position="159"/>
        <end position="193"/>
    </location>
</feature>
<feature type="compositionally biased region" description="Polar residues" evidence="1">
    <location>
        <begin position="417"/>
        <end position="426"/>
    </location>
</feature>
<feature type="region of interest" description="Disordered" evidence="1">
    <location>
        <begin position="417"/>
        <end position="438"/>
    </location>
</feature>
<dbReference type="CDD" id="cd12087">
    <property type="entry name" value="TM_EGFR-like"/>
    <property type="match status" value="1"/>
</dbReference>
<evidence type="ECO:0000313" key="4">
    <source>
        <dbReference type="Proteomes" id="UP000800035"/>
    </source>
</evidence>
<feature type="transmembrane region" description="Helical" evidence="2">
    <location>
        <begin position="289"/>
        <end position="310"/>
    </location>
</feature>
<evidence type="ECO:0000256" key="2">
    <source>
        <dbReference type="SAM" id="Phobius"/>
    </source>
</evidence>
<feature type="compositionally biased region" description="Low complexity" evidence="1">
    <location>
        <begin position="36"/>
        <end position="61"/>
    </location>
</feature>
<feature type="compositionally biased region" description="Polar residues" evidence="1">
    <location>
        <begin position="374"/>
        <end position="394"/>
    </location>
</feature>
<feature type="compositionally biased region" description="Low complexity" evidence="1">
    <location>
        <begin position="205"/>
        <end position="231"/>
    </location>
</feature>
<sequence>MGLYQRRRPLPIYILSRQAPAPPVEGGEESPDSPDSPDVPGSAVSGTSSASTVGPSGAPASVSPTQSTFSMSLPAPTPPTAAAEPALGAEEEPPSPAATSSALSVSQPPPPPSPPPPSPSPPPQSTLATSTSSTSSSSSISSTPAAAASPSPPPPPPSTSQSTSSIPTSTPKAASPSAPSSSPATSTSSSATPEITSQKSPQDVTTPPAQGTGGSSPAPSPTTSPLAANTPDRSSPSIRPTEVSAAPPDSTTSASSLPETAGPGSGIGKESQKQRTDPQKPGMSKGVEAALITFSILGFVAILVALFILFKRRRRRQNELDMRHAEDAFSPNNNGSLHAPETAHMSFHPALDPNSHLTKSSNSSSLFGPSSYSRPETVSTNSGNSRIQAGQATPNPFADPGRNKAFDLIRGRPRSTTLTDRSSWVQNPFRDPESDRFDPFGELEAKARLERVKYMEQIRQEQNEQWREKEAMGLGLDMPREVARKGSGVTIEGVGVLDRSGAGGYR</sequence>
<dbReference type="Proteomes" id="UP000800035">
    <property type="component" value="Unassembled WGS sequence"/>
</dbReference>
<reference evidence="3" key="1">
    <citation type="journal article" date="2020" name="Stud. Mycol.">
        <title>101 Dothideomycetes genomes: a test case for predicting lifestyles and emergence of pathogens.</title>
        <authorList>
            <person name="Haridas S."/>
            <person name="Albert R."/>
            <person name="Binder M."/>
            <person name="Bloem J."/>
            <person name="Labutti K."/>
            <person name="Salamov A."/>
            <person name="Andreopoulos B."/>
            <person name="Baker S."/>
            <person name="Barry K."/>
            <person name="Bills G."/>
            <person name="Bluhm B."/>
            <person name="Cannon C."/>
            <person name="Castanera R."/>
            <person name="Culley D."/>
            <person name="Daum C."/>
            <person name="Ezra D."/>
            <person name="Gonzalez J."/>
            <person name="Henrissat B."/>
            <person name="Kuo A."/>
            <person name="Liang C."/>
            <person name="Lipzen A."/>
            <person name="Lutzoni F."/>
            <person name="Magnuson J."/>
            <person name="Mondo S."/>
            <person name="Nolan M."/>
            <person name="Ohm R."/>
            <person name="Pangilinan J."/>
            <person name="Park H.-J."/>
            <person name="Ramirez L."/>
            <person name="Alfaro M."/>
            <person name="Sun H."/>
            <person name="Tritt A."/>
            <person name="Yoshinaga Y."/>
            <person name="Zwiers L.-H."/>
            <person name="Turgeon B."/>
            <person name="Goodwin S."/>
            <person name="Spatafora J."/>
            <person name="Crous P."/>
            <person name="Grigoriev I."/>
        </authorList>
    </citation>
    <scope>NUCLEOTIDE SEQUENCE</scope>
    <source>
        <strain evidence="3">CBS 675.92</strain>
    </source>
</reference>
<dbReference type="AlphaFoldDB" id="A0A6A5TQ22"/>
<feature type="compositionally biased region" description="Polar residues" evidence="1">
    <location>
        <begin position="62"/>
        <end position="71"/>
    </location>
</feature>
<protein>
    <submittedName>
        <fullName evidence="3">Uncharacterized protein</fullName>
    </submittedName>
</protein>
<keyword evidence="2" id="KW-0812">Transmembrane</keyword>
<evidence type="ECO:0000313" key="3">
    <source>
        <dbReference type="EMBL" id="KAF1954334.1"/>
    </source>
</evidence>
<feature type="compositionally biased region" description="Low complexity" evidence="1">
    <location>
        <begin position="125"/>
        <end position="149"/>
    </location>
</feature>
<feature type="compositionally biased region" description="Low complexity" evidence="1">
    <location>
        <begin position="97"/>
        <end position="106"/>
    </location>
</feature>
<feature type="compositionally biased region" description="Polar residues" evidence="1">
    <location>
        <begin position="194"/>
        <end position="204"/>
    </location>
</feature>
<feature type="region of interest" description="Disordered" evidence="1">
    <location>
        <begin position="1"/>
        <end position="283"/>
    </location>
</feature>
<keyword evidence="2" id="KW-0472">Membrane</keyword>